<name>I5BQM5_9HYPH</name>
<protein>
    <submittedName>
        <fullName evidence="1">Uncharacterized protein</fullName>
    </submittedName>
</protein>
<accession>I5BQM5</accession>
<gene>
    <name evidence="1" type="ORF">A33O_22157</name>
</gene>
<sequence>MRPPARTETPLAAPAFPCDIAWFTVINNAGWISSMALRHACRMICLGMLVTVCFRIGHTKISRFVYSVINFRVWYKFDHQMRDPRLRRLLKPRLMA</sequence>
<dbReference type="Proteomes" id="UP000004622">
    <property type="component" value="Unassembled WGS sequence"/>
</dbReference>
<organism evidence="1 2">
    <name type="scientific">Nitratireductor aquibiodomus RA22</name>
    <dbReference type="NCBI Taxonomy" id="1189611"/>
    <lineage>
        <taxon>Bacteria</taxon>
        <taxon>Pseudomonadati</taxon>
        <taxon>Pseudomonadota</taxon>
        <taxon>Alphaproteobacteria</taxon>
        <taxon>Hyphomicrobiales</taxon>
        <taxon>Phyllobacteriaceae</taxon>
        <taxon>Nitratireductor</taxon>
    </lineage>
</organism>
<dbReference type="EMBL" id="AJXZ01000071">
    <property type="protein sequence ID" value="EIM71877.1"/>
    <property type="molecule type" value="Genomic_DNA"/>
</dbReference>
<comment type="caution">
    <text evidence="1">The sequence shown here is derived from an EMBL/GenBank/DDBJ whole genome shotgun (WGS) entry which is preliminary data.</text>
</comment>
<dbReference type="AlphaFoldDB" id="I5BQM5"/>
<evidence type="ECO:0000313" key="1">
    <source>
        <dbReference type="EMBL" id="EIM71877.1"/>
    </source>
</evidence>
<proteinExistence type="predicted"/>
<evidence type="ECO:0000313" key="2">
    <source>
        <dbReference type="Proteomes" id="UP000004622"/>
    </source>
</evidence>
<reference evidence="1 2" key="1">
    <citation type="journal article" date="2012" name="J. Bacteriol.">
        <title>Genome Sequence of Nitratireductor aquibiodomus Strain RA22.</title>
        <authorList>
            <person name="Singh A."/>
            <person name="Jangir P.K."/>
            <person name="Kumari C."/>
            <person name="Sharma R."/>
        </authorList>
    </citation>
    <scope>NUCLEOTIDE SEQUENCE [LARGE SCALE GENOMIC DNA]</scope>
    <source>
        <strain evidence="1 2">RA22</strain>
    </source>
</reference>